<comment type="caution">
    <text evidence="1">The sequence shown here is derived from an EMBL/GenBank/DDBJ whole genome shotgun (WGS) entry which is preliminary data.</text>
</comment>
<reference evidence="1 2" key="1">
    <citation type="journal article" date="2022" name="G3 (Bethesda)">
        <title>Enemy or ally: a genomic approach to elucidate the lifestyle of Phyllosticta citrichinaensis.</title>
        <authorList>
            <person name="Buijs V.A."/>
            <person name="Groenewald J.Z."/>
            <person name="Haridas S."/>
            <person name="LaButti K.M."/>
            <person name="Lipzen A."/>
            <person name="Martin F.M."/>
            <person name="Barry K."/>
            <person name="Grigoriev I.V."/>
            <person name="Crous P.W."/>
            <person name="Seidl M.F."/>
        </authorList>
    </citation>
    <scope>NUCLEOTIDE SEQUENCE [LARGE SCALE GENOMIC DNA]</scope>
    <source>
        <strain evidence="1 2">CBS 129764</strain>
    </source>
</reference>
<organism evidence="1 2">
    <name type="scientific">Phyllosticta citrichinensis</name>
    <dbReference type="NCBI Taxonomy" id="1130410"/>
    <lineage>
        <taxon>Eukaryota</taxon>
        <taxon>Fungi</taxon>
        <taxon>Dikarya</taxon>
        <taxon>Ascomycota</taxon>
        <taxon>Pezizomycotina</taxon>
        <taxon>Dothideomycetes</taxon>
        <taxon>Dothideomycetes incertae sedis</taxon>
        <taxon>Botryosphaeriales</taxon>
        <taxon>Phyllostictaceae</taxon>
        <taxon>Phyllosticta</taxon>
    </lineage>
</organism>
<evidence type="ECO:0000313" key="1">
    <source>
        <dbReference type="EMBL" id="KAK8169909.1"/>
    </source>
</evidence>
<evidence type="ECO:0000313" key="2">
    <source>
        <dbReference type="Proteomes" id="UP001456524"/>
    </source>
</evidence>
<proteinExistence type="predicted"/>
<name>A0ABR1XWW5_9PEZI</name>
<protein>
    <submittedName>
        <fullName evidence="1">Uncharacterized protein</fullName>
    </submittedName>
</protein>
<dbReference type="Proteomes" id="UP001456524">
    <property type="component" value="Unassembled WGS sequence"/>
</dbReference>
<accession>A0ABR1XWW5</accession>
<sequence length="347" mass="38105">MLSVHSTTKGREVELTLTACSVFSLRKRGKFISRFAFRQGMASTLYTDSLWAHHSTSSTGDEVLCVIKAQSNISHFEDPIKGFNFRSAETGGQYFAGAIDSVHLVQYFFFSCPQKETDGVDSRCAELIVFEETDTFESRPLRQFTVRVQCDTDVGLGSNSTTVIMSDVCCIQESEAGGTTTQADVEVGVKSSDAAQGLIDAIRLMQAELWISYLRGCQNGEVTESTGPAPESVFGKHHLVEPSVSEIFDTITRRKRLVVSNKAGSLHACVERKLTFGICVADSRADLWIPATGSSDAQKFDIHVVLMGPDRIIIDKVESSAPKPAPADWGNRHLSRFEDQVIDAFQV</sequence>
<keyword evidence="2" id="KW-1185">Reference proteome</keyword>
<gene>
    <name evidence="1" type="ORF">IWX90DRAFT_192492</name>
</gene>
<dbReference type="EMBL" id="JBBWUH010000004">
    <property type="protein sequence ID" value="KAK8169909.1"/>
    <property type="molecule type" value="Genomic_DNA"/>
</dbReference>